<evidence type="ECO:0000313" key="2">
    <source>
        <dbReference type="Proteomes" id="UP000785679"/>
    </source>
</evidence>
<proteinExistence type="predicted"/>
<protein>
    <submittedName>
        <fullName evidence="1">Uncharacterized protein</fullName>
    </submittedName>
</protein>
<dbReference type="AlphaFoldDB" id="A0A8J8NQB9"/>
<dbReference type="Proteomes" id="UP000785679">
    <property type="component" value="Unassembled WGS sequence"/>
</dbReference>
<gene>
    <name evidence="1" type="ORF">FGO68_gene4198</name>
</gene>
<keyword evidence="2" id="KW-1185">Reference proteome</keyword>
<comment type="caution">
    <text evidence="1">The sequence shown here is derived from an EMBL/GenBank/DDBJ whole genome shotgun (WGS) entry which is preliminary data.</text>
</comment>
<reference evidence="1" key="1">
    <citation type="submission" date="2019-06" db="EMBL/GenBank/DDBJ databases">
        <authorList>
            <person name="Zheng W."/>
        </authorList>
    </citation>
    <scope>NUCLEOTIDE SEQUENCE</scope>
    <source>
        <strain evidence="1">QDHG01</strain>
    </source>
</reference>
<dbReference type="EMBL" id="RRYP01008711">
    <property type="protein sequence ID" value="TNV79591.1"/>
    <property type="molecule type" value="Genomic_DNA"/>
</dbReference>
<sequence>MKPGSKNSVHLVMLSSKDFTQSSTCGTPYIQKPHKDFKSRTDHKRATAYTFLSSRQIQLEPLNNPLQVQQKPLIELPTLSSERMMIFSRHKQSQQSNASVVEEFGITPWNNQQQQNGNDSVIKFQRALNTHLQQKRGQVVRKLQSQDSLDKVVTSKKITIEDIMNKQKNVQFNERNSGGVYSPVPKSRMEPLGKLLSRNTLYQSQIVQIPQHMLAYTNLSSKRETQQHSTSRPSSIKERANIIVAKQNELTGLKNPLQHNRLFINESDHKRNYKIEGISLSISKQHNRHANNLSMQPIVEEKPKLVGEISDVGTSPMAIRSPQNRGSLLQNRRQATAIKNPKKEVYTSQIEVYRDLQNFISSGMAIEVKLRNPSSEREVPVKKVETPAVQDQLPPQTQQQIPDNSIKIPQINRDSVSSRLQGSIFDSNPYTDNVSRYDESVSPLYSSPQNIHALLSENTYMPVNLNVGLIKGGGGPGFLWRSKRRQQQMRNTSEVIDFQKVLLSKYSKV</sequence>
<name>A0A8J8NQB9_HALGN</name>
<accession>A0A8J8NQB9</accession>
<organism evidence="1 2">
    <name type="scientific">Halteria grandinella</name>
    <dbReference type="NCBI Taxonomy" id="5974"/>
    <lineage>
        <taxon>Eukaryota</taxon>
        <taxon>Sar</taxon>
        <taxon>Alveolata</taxon>
        <taxon>Ciliophora</taxon>
        <taxon>Intramacronucleata</taxon>
        <taxon>Spirotrichea</taxon>
        <taxon>Stichotrichia</taxon>
        <taxon>Sporadotrichida</taxon>
        <taxon>Halteriidae</taxon>
        <taxon>Halteria</taxon>
    </lineage>
</organism>
<evidence type="ECO:0000313" key="1">
    <source>
        <dbReference type="EMBL" id="TNV79591.1"/>
    </source>
</evidence>